<name>A0ABW2TKE0_9PSEU</name>
<proteinExistence type="predicted"/>
<dbReference type="EMBL" id="JBHTEY010000004">
    <property type="protein sequence ID" value="MFC7614227.1"/>
    <property type="molecule type" value="Genomic_DNA"/>
</dbReference>
<accession>A0ABW2TKE0</accession>
<protein>
    <submittedName>
        <fullName evidence="1">Uncharacterized protein</fullName>
    </submittedName>
</protein>
<gene>
    <name evidence="1" type="ORF">ACFQV2_12500</name>
</gene>
<evidence type="ECO:0000313" key="2">
    <source>
        <dbReference type="Proteomes" id="UP001596512"/>
    </source>
</evidence>
<dbReference type="Proteomes" id="UP001596512">
    <property type="component" value="Unassembled WGS sequence"/>
</dbReference>
<organism evidence="1 2">
    <name type="scientific">Actinokineospora soli</name>
    <dbReference type="NCBI Taxonomy" id="1048753"/>
    <lineage>
        <taxon>Bacteria</taxon>
        <taxon>Bacillati</taxon>
        <taxon>Actinomycetota</taxon>
        <taxon>Actinomycetes</taxon>
        <taxon>Pseudonocardiales</taxon>
        <taxon>Pseudonocardiaceae</taxon>
        <taxon>Actinokineospora</taxon>
    </lineage>
</organism>
<sequence length="57" mass="5923">MHPDFPRPGPPPTHDAAIDEALAGVDGLDAVPVSEHVDRFDAVHVALTAALASIDKV</sequence>
<keyword evidence="2" id="KW-1185">Reference proteome</keyword>
<evidence type="ECO:0000313" key="1">
    <source>
        <dbReference type="EMBL" id="MFC7614227.1"/>
    </source>
</evidence>
<comment type="caution">
    <text evidence="1">The sequence shown here is derived from an EMBL/GenBank/DDBJ whole genome shotgun (WGS) entry which is preliminary data.</text>
</comment>
<reference evidence="2" key="1">
    <citation type="journal article" date="2019" name="Int. J. Syst. Evol. Microbiol.">
        <title>The Global Catalogue of Microorganisms (GCM) 10K type strain sequencing project: providing services to taxonomists for standard genome sequencing and annotation.</title>
        <authorList>
            <consortium name="The Broad Institute Genomics Platform"/>
            <consortium name="The Broad Institute Genome Sequencing Center for Infectious Disease"/>
            <person name="Wu L."/>
            <person name="Ma J."/>
        </authorList>
    </citation>
    <scope>NUCLEOTIDE SEQUENCE [LARGE SCALE GENOMIC DNA]</scope>
    <source>
        <strain evidence="2">JCM 17695</strain>
    </source>
</reference>